<dbReference type="Proteomes" id="UP000245207">
    <property type="component" value="Unassembled WGS sequence"/>
</dbReference>
<comment type="similarity">
    <text evidence="2">Belongs to the FHY3/FAR1 family.</text>
</comment>
<keyword evidence="2" id="KW-0479">Metal-binding</keyword>
<proteinExistence type="inferred from homology"/>
<dbReference type="EMBL" id="PKPP01005871">
    <property type="protein sequence ID" value="PWA58531.1"/>
    <property type="molecule type" value="Genomic_DNA"/>
</dbReference>
<dbReference type="OrthoDB" id="1499063at2759"/>
<evidence type="ECO:0000256" key="1">
    <source>
        <dbReference type="PROSITE-ProRule" id="PRU00325"/>
    </source>
</evidence>
<comment type="caution">
    <text evidence="5">The sequence shown here is derived from an EMBL/GenBank/DDBJ whole genome shotgun (WGS) entry which is preliminary data.</text>
</comment>
<organism evidence="5 6">
    <name type="scientific">Artemisia annua</name>
    <name type="common">Sweet wormwood</name>
    <dbReference type="NCBI Taxonomy" id="35608"/>
    <lineage>
        <taxon>Eukaryota</taxon>
        <taxon>Viridiplantae</taxon>
        <taxon>Streptophyta</taxon>
        <taxon>Embryophyta</taxon>
        <taxon>Tracheophyta</taxon>
        <taxon>Spermatophyta</taxon>
        <taxon>Magnoliopsida</taxon>
        <taxon>eudicotyledons</taxon>
        <taxon>Gunneridae</taxon>
        <taxon>Pentapetalae</taxon>
        <taxon>asterids</taxon>
        <taxon>campanulids</taxon>
        <taxon>Asterales</taxon>
        <taxon>Asteraceae</taxon>
        <taxon>Asteroideae</taxon>
        <taxon>Anthemideae</taxon>
        <taxon>Artemisiinae</taxon>
        <taxon>Artemisia</taxon>
    </lineage>
</organism>
<keyword evidence="2" id="KW-0862">Zinc</keyword>
<dbReference type="Pfam" id="PF10551">
    <property type="entry name" value="MULE"/>
    <property type="match status" value="1"/>
</dbReference>
<keyword evidence="2" id="KW-0539">Nucleus</keyword>
<dbReference type="PANTHER" id="PTHR31669">
    <property type="entry name" value="PROTEIN FAR1-RELATED SEQUENCE 10-RELATED"/>
    <property type="match status" value="1"/>
</dbReference>
<dbReference type="PROSITE" id="PS50966">
    <property type="entry name" value="ZF_SWIM"/>
    <property type="match status" value="1"/>
</dbReference>
<evidence type="ECO:0000313" key="5">
    <source>
        <dbReference type="EMBL" id="PWA58531.1"/>
    </source>
</evidence>
<dbReference type="InterPro" id="IPR007527">
    <property type="entry name" value="Znf_SWIM"/>
</dbReference>
<evidence type="ECO:0000256" key="3">
    <source>
        <dbReference type="SAM" id="MobiDB-lite"/>
    </source>
</evidence>
<gene>
    <name evidence="5" type="ORF">CTI12_AA398730</name>
</gene>
<keyword evidence="6" id="KW-1185">Reference proteome</keyword>
<name>A0A2U1MB86_ARTAN</name>
<dbReference type="Pfam" id="PF04434">
    <property type="entry name" value="SWIM"/>
    <property type="match status" value="1"/>
</dbReference>
<dbReference type="AlphaFoldDB" id="A0A2U1MB86"/>
<dbReference type="STRING" id="35608.A0A2U1MB86"/>
<feature type="region of interest" description="Disordered" evidence="3">
    <location>
        <begin position="574"/>
        <end position="615"/>
    </location>
</feature>
<dbReference type="InterPro" id="IPR031052">
    <property type="entry name" value="FHY3/FAR1"/>
</dbReference>
<reference evidence="5 6" key="1">
    <citation type="journal article" date="2018" name="Mol. Plant">
        <title>The genome of Artemisia annua provides insight into the evolution of Asteraceae family and artemisinin biosynthesis.</title>
        <authorList>
            <person name="Shen Q."/>
            <person name="Zhang L."/>
            <person name="Liao Z."/>
            <person name="Wang S."/>
            <person name="Yan T."/>
            <person name="Shi P."/>
            <person name="Liu M."/>
            <person name="Fu X."/>
            <person name="Pan Q."/>
            <person name="Wang Y."/>
            <person name="Lv Z."/>
            <person name="Lu X."/>
            <person name="Zhang F."/>
            <person name="Jiang W."/>
            <person name="Ma Y."/>
            <person name="Chen M."/>
            <person name="Hao X."/>
            <person name="Li L."/>
            <person name="Tang Y."/>
            <person name="Lv G."/>
            <person name="Zhou Y."/>
            <person name="Sun X."/>
            <person name="Brodelius P.E."/>
            <person name="Rose J.K.C."/>
            <person name="Tang K."/>
        </authorList>
    </citation>
    <scope>NUCLEOTIDE SEQUENCE [LARGE SCALE GENOMIC DNA]</scope>
    <source>
        <strain evidence="6">cv. Huhao1</strain>
        <tissue evidence="5">Leaf</tissue>
    </source>
</reference>
<protein>
    <recommendedName>
        <fullName evidence="2">Protein FAR1-RELATED SEQUENCE</fullName>
    </recommendedName>
</protein>
<dbReference type="GO" id="GO:0003676">
    <property type="term" value="F:nucleic acid binding"/>
    <property type="evidence" value="ECO:0007669"/>
    <property type="project" value="InterPro"/>
</dbReference>
<dbReference type="InterPro" id="IPR018289">
    <property type="entry name" value="MULE_transposase_dom"/>
</dbReference>
<dbReference type="InterPro" id="IPR058778">
    <property type="entry name" value="HTH_FAR1-11-like"/>
</dbReference>
<dbReference type="PANTHER" id="PTHR31669:SF263">
    <property type="entry name" value="PROTEIN FAR1-RELATED SEQUENCE"/>
    <property type="match status" value="1"/>
</dbReference>
<dbReference type="Pfam" id="PF26175">
    <property type="entry name" value="HTH_FAR1"/>
    <property type="match status" value="1"/>
</dbReference>
<evidence type="ECO:0000259" key="4">
    <source>
        <dbReference type="PROSITE" id="PS50966"/>
    </source>
</evidence>
<evidence type="ECO:0000313" key="6">
    <source>
        <dbReference type="Proteomes" id="UP000245207"/>
    </source>
</evidence>
<comment type="subcellular location">
    <subcellularLocation>
        <location evidence="2">Nucleus</location>
    </subcellularLocation>
</comment>
<dbReference type="GO" id="GO:0005634">
    <property type="term" value="C:nucleus"/>
    <property type="evidence" value="ECO:0007669"/>
    <property type="project" value="UniProtKB-SubCell"/>
</dbReference>
<comment type="function">
    <text evidence="2">Putative transcription activator involved in regulating light control of development.</text>
</comment>
<accession>A0A2U1MB86</accession>
<keyword evidence="1 2" id="KW-0863">Zinc-finger</keyword>
<dbReference type="GO" id="GO:0006355">
    <property type="term" value="P:regulation of DNA-templated transcription"/>
    <property type="evidence" value="ECO:0007669"/>
    <property type="project" value="UniProtKB-UniRule"/>
</dbReference>
<dbReference type="InterPro" id="IPR036875">
    <property type="entry name" value="Znf_CCHC_sf"/>
</dbReference>
<dbReference type="GO" id="GO:0008270">
    <property type="term" value="F:zinc ion binding"/>
    <property type="evidence" value="ECO:0007669"/>
    <property type="project" value="UniProtKB-UniRule"/>
</dbReference>
<feature type="domain" description="SWIM-type" evidence="4">
    <location>
        <begin position="498"/>
        <end position="532"/>
    </location>
</feature>
<dbReference type="SUPFAM" id="SSF57756">
    <property type="entry name" value="Retrovirus zinc finger-like domains"/>
    <property type="match status" value="1"/>
</dbReference>
<sequence>MLDLNKPPDKEDGGTLVHQTLDNEPFIGQTFSSLEEAHIFYQAYAIQHGFSFRRDRSDTRKNKSVRRDICCHRAGNQQKNHPSFPIIVEKGSQDHNHELLSREEMRFLPANRIITPEGEQEILLYKEVGLNVQEIIRVMELKKNVKHGDLSFLDKDIHNLFTKVRRLLRGSDAMNLIEYMISLKQKDVRFQYVYTMDEERRLENIFWCHPQSFDWYQRYGDVVVFDTTYKINVYDMPCALFVGVNNHGKTVLFGSALLRNETVHTFRWLMKTFVTIMKKPSKTIITDQDPWMSQAISIEMPTTKHSFCIWHITSKFSCWFSALLRTEYQSWCGDFYTLYRMTFAEEFEHNWPILVAKYNLQNNNHVQGLYEIRMSWAPCYLRNYFFGGMTSTSRSESINDFIKRFVSSRTSLKDFVRQVDLAIEEIEKSEVHNTMLSKLRYPSLKTKSPLEEQAFEVLTPFAFKKFQEEFERASRYLVVHIDGDEFIIRYFDGENKNHRVHWDGNIIMCSCKNFEFWGILCHHIFRVLLHKDCFKIPPVYLPLRWCSDNLQKSTKDNEVSMDETLVNHEDIILDDTSGPENDILCPPKSTPKGRPRKGREKGGKESANKGQNRCSLCKQRGHTKHKCPENENIIFMVNDATSMSQKKKRCLPHNAGLNPVFNLKH</sequence>
<evidence type="ECO:0000256" key="2">
    <source>
        <dbReference type="RuleBase" id="RU367018"/>
    </source>
</evidence>